<accession>A0A4U9VYU5</accession>
<organism evidence="1 2">
    <name type="scientific">Sphingobacterium thalpophilum</name>
    <dbReference type="NCBI Taxonomy" id="259"/>
    <lineage>
        <taxon>Bacteria</taxon>
        <taxon>Pseudomonadati</taxon>
        <taxon>Bacteroidota</taxon>
        <taxon>Sphingobacteriia</taxon>
        <taxon>Sphingobacteriales</taxon>
        <taxon>Sphingobacteriaceae</taxon>
        <taxon>Sphingobacterium</taxon>
    </lineage>
</organism>
<proteinExistence type="predicted"/>
<protein>
    <submittedName>
        <fullName evidence="1">Uncharacterized protein</fullName>
    </submittedName>
</protein>
<reference evidence="1 2" key="1">
    <citation type="submission" date="2019-05" db="EMBL/GenBank/DDBJ databases">
        <authorList>
            <consortium name="Pathogen Informatics"/>
        </authorList>
    </citation>
    <scope>NUCLEOTIDE SEQUENCE [LARGE SCALE GENOMIC DNA]</scope>
    <source>
        <strain evidence="1 2">NCTC11429</strain>
    </source>
</reference>
<dbReference type="Proteomes" id="UP000308196">
    <property type="component" value="Chromosome"/>
</dbReference>
<gene>
    <name evidence="1" type="ORF">NCTC11429_03795</name>
</gene>
<dbReference type="KEGG" id="stha:NCTC11429_03795"/>
<sequence length="97" mass="11802">MSLHYVQYSEKRSINWRLFKFNCNFRIVKNSTNGSLPYNSYYVLQYRILHQLNILYRNELTTPHRLYDVVNYLLCVFKIIQIDLALCMYSSELWLPP</sequence>
<dbReference type="EMBL" id="LR590484">
    <property type="protein sequence ID" value="VTR48984.1"/>
    <property type="molecule type" value="Genomic_DNA"/>
</dbReference>
<evidence type="ECO:0000313" key="2">
    <source>
        <dbReference type="Proteomes" id="UP000308196"/>
    </source>
</evidence>
<evidence type="ECO:0000313" key="1">
    <source>
        <dbReference type="EMBL" id="VTR48984.1"/>
    </source>
</evidence>
<dbReference type="AlphaFoldDB" id="A0A4U9VYU5"/>
<name>A0A4U9VYU5_9SPHI</name>